<name>A0A3Q7HTH9_SOLLC</name>
<dbReference type="PaxDb" id="4081-Solyc08g079690.2.1"/>
<dbReference type="InterPro" id="IPR039312">
    <property type="entry name" value="ZPR"/>
</dbReference>
<evidence type="ECO:0000313" key="1">
    <source>
        <dbReference type="EnsemblPlants" id="Solyc08g079690.3.1"/>
    </source>
</evidence>
<dbReference type="PANTHER" id="PTHR33601">
    <property type="entry name" value="PROTEIN LITTLE ZIPPER 4"/>
    <property type="match status" value="1"/>
</dbReference>
<dbReference type="AlphaFoldDB" id="A0A3Q7HTH9"/>
<protein>
    <submittedName>
        <fullName evidence="1">Uncharacterized protein</fullName>
    </submittedName>
</protein>
<accession>A0A3Q7HTH9</accession>
<organism evidence="1">
    <name type="scientific">Solanum lycopersicum</name>
    <name type="common">Tomato</name>
    <name type="synonym">Lycopersicon esculentum</name>
    <dbReference type="NCBI Taxonomy" id="4081"/>
    <lineage>
        <taxon>Eukaryota</taxon>
        <taxon>Viridiplantae</taxon>
        <taxon>Streptophyta</taxon>
        <taxon>Embryophyta</taxon>
        <taxon>Tracheophyta</taxon>
        <taxon>Spermatophyta</taxon>
        <taxon>Magnoliopsida</taxon>
        <taxon>eudicotyledons</taxon>
        <taxon>Gunneridae</taxon>
        <taxon>Pentapetalae</taxon>
        <taxon>asterids</taxon>
        <taxon>lamiids</taxon>
        <taxon>Solanales</taxon>
        <taxon>Solanaceae</taxon>
        <taxon>Solanoideae</taxon>
        <taxon>Solaneae</taxon>
        <taxon>Solanum</taxon>
        <taxon>Solanum subgen. Lycopersicon</taxon>
    </lineage>
</organism>
<dbReference type="Gramene" id="Solyc08g079690.3.1">
    <property type="protein sequence ID" value="Solyc08g079690.3.1"/>
    <property type="gene ID" value="Solyc08g079690.3"/>
</dbReference>
<keyword evidence="2" id="KW-1185">Reference proteome</keyword>
<evidence type="ECO:0000313" key="2">
    <source>
        <dbReference type="Proteomes" id="UP000004994"/>
    </source>
</evidence>
<dbReference type="FunCoup" id="A0A3Q7HTH9">
    <property type="interactions" value="253"/>
</dbReference>
<dbReference type="PANTHER" id="PTHR33601:SF21">
    <property type="entry name" value="PROTEIN LITTLE ZIPPER 1-LIKE"/>
    <property type="match status" value="1"/>
</dbReference>
<dbReference type="EnsemblPlants" id="Solyc08g079690.3.1">
    <property type="protein sequence ID" value="Solyc08g079690.3.1"/>
    <property type="gene ID" value="Solyc08g079690.3"/>
</dbReference>
<reference evidence="1" key="1">
    <citation type="journal article" date="2012" name="Nature">
        <title>The tomato genome sequence provides insights into fleshy fruit evolution.</title>
        <authorList>
            <consortium name="Tomato Genome Consortium"/>
        </authorList>
    </citation>
    <scope>NUCLEOTIDE SEQUENCE [LARGE SCALE GENOMIC DNA]</scope>
    <source>
        <strain evidence="1">cv. Heinz 1706</strain>
    </source>
</reference>
<dbReference type="OMA" id="CISSTEW"/>
<dbReference type="Proteomes" id="UP000004994">
    <property type="component" value="Chromosome 8"/>
</dbReference>
<sequence>YFQLIHFITIFLFTRKIKTSRSENKMCISSTEWSNNSSRPLYFSMQKKQRPKISRVQLHRLARKKRGEGKETKVDMEMRNLKLYMENMSILEENEKLRKKASLLHEENIALMFEFQKKFCKFDRVSNKETPHLPTTKLTK</sequence>
<reference evidence="1" key="2">
    <citation type="submission" date="2019-01" db="UniProtKB">
        <authorList>
            <consortium name="EnsemblPlants"/>
        </authorList>
    </citation>
    <scope>IDENTIFICATION</scope>
    <source>
        <strain evidence="1">cv. Heinz 1706</strain>
    </source>
</reference>
<dbReference type="InParanoid" id="A0A3Q7HTH9"/>
<proteinExistence type="predicted"/>
<dbReference type="STRING" id="4081.A0A3Q7HTH9"/>